<dbReference type="AlphaFoldDB" id="A0A318UXU1"/>
<dbReference type="InterPro" id="IPR001188">
    <property type="entry name" value="Sperm_putr-bd"/>
</dbReference>
<dbReference type="GO" id="GO:0015846">
    <property type="term" value="P:polyamine transport"/>
    <property type="evidence" value="ECO:0007669"/>
    <property type="project" value="InterPro"/>
</dbReference>
<comment type="caution">
    <text evidence="8">The sequence shown here is derived from an EMBL/GenBank/DDBJ whole genome shotgun (WGS) entry which is preliminary data.</text>
</comment>
<dbReference type="Proteomes" id="UP000247551">
    <property type="component" value="Unassembled WGS sequence"/>
</dbReference>
<keyword evidence="4 5" id="KW-0574">Periplasm</keyword>
<feature type="signal peptide" evidence="7">
    <location>
        <begin position="1"/>
        <end position="34"/>
    </location>
</feature>
<evidence type="ECO:0000256" key="6">
    <source>
        <dbReference type="PIRSR" id="PIRSR019574-1"/>
    </source>
</evidence>
<comment type="subcellular location">
    <subcellularLocation>
        <location evidence="1 5">Periplasm</location>
    </subcellularLocation>
</comment>
<sequence length="374" mass="41265">MSRWLYMGELHMKRNVLSILIAGAASSFAVSSYAEDVLNVYNWSDYMAPGALEQFTKETGIKVNYDVYDSNEVLEAKLMAGGSGYDVVMPSNSFFERQVKAGVYQAIDKSKLSNYGNLDQTLAKQIEKHDAGNVHNIPYAWGTIGIGYNTKMIEERLGTADIDSWDILFNPSIAAKLNDCGIAVLDSPAEVMSVVNNYRGVDPNSEDKDALTESAKLLSEAQDNIRYFHSSKYISDLANGDVCVAIGYNGDILQSQSRAEEAGQGVDIKFVIPKEGTLVWFDLMAIPADAPHPEAAHKFIDFILKKDIAAAISNYVFYAVPNTAAAPLLDEEVATNKGVYPTQEIKEKLFVQVAHTARFDRLLTRAWTNIKTGR</sequence>
<name>A0A318UXU1_9GAMM</name>
<protein>
    <recommendedName>
        <fullName evidence="5">Putrescine-binding periplasmic protein</fullName>
    </recommendedName>
</protein>
<dbReference type="PANTHER" id="PTHR30222">
    <property type="entry name" value="SPERMIDINE/PUTRESCINE-BINDING PERIPLASMIC PROTEIN"/>
    <property type="match status" value="1"/>
</dbReference>
<feature type="binding site" evidence="6">
    <location>
        <position position="352"/>
    </location>
    <ligand>
        <name>spermidine</name>
        <dbReference type="ChEBI" id="CHEBI:57834"/>
    </ligand>
</feature>
<accession>A0A318UXU1</accession>
<dbReference type="PIRSF" id="PIRSF019574">
    <property type="entry name" value="Periplasmic_polyamine_BP"/>
    <property type="match status" value="1"/>
</dbReference>
<feature type="chain" id="PRO_5016409317" description="Putrescine-binding periplasmic protein" evidence="7">
    <location>
        <begin position="35"/>
        <end position="374"/>
    </location>
</feature>
<dbReference type="Pfam" id="PF13416">
    <property type="entry name" value="SBP_bac_8"/>
    <property type="match status" value="1"/>
</dbReference>
<evidence type="ECO:0000313" key="8">
    <source>
        <dbReference type="EMBL" id="PYF80431.1"/>
    </source>
</evidence>
<comment type="function">
    <text evidence="5">Required for the activity of the bacterial periplasmic transport system of putrescine.</text>
</comment>
<evidence type="ECO:0000256" key="2">
    <source>
        <dbReference type="ARBA" id="ARBA00022448"/>
    </source>
</evidence>
<dbReference type="CDD" id="cd13659">
    <property type="entry name" value="PBP2_PotF"/>
    <property type="match status" value="1"/>
</dbReference>
<dbReference type="GO" id="GO:0042597">
    <property type="term" value="C:periplasmic space"/>
    <property type="evidence" value="ECO:0007669"/>
    <property type="project" value="UniProtKB-SubCell"/>
</dbReference>
<dbReference type="PANTHER" id="PTHR30222:SF12">
    <property type="entry name" value="NORSPERMIDINE SENSOR"/>
    <property type="match status" value="1"/>
</dbReference>
<dbReference type="PRINTS" id="PR00909">
    <property type="entry name" value="SPERMDNBNDNG"/>
</dbReference>
<evidence type="ECO:0000313" key="9">
    <source>
        <dbReference type="Proteomes" id="UP000247551"/>
    </source>
</evidence>
<evidence type="ECO:0000256" key="3">
    <source>
        <dbReference type="ARBA" id="ARBA00022729"/>
    </source>
</evidence>
<organism evidence="8 9">
    <name type="scientific">Marinomonas alcarazii</name>
    <dbReference type="NCBI Taxonomy" id="491949"/>
    <lineage>
        <taxon>Bacteria</taxon>
        <taxon>Pseudomonadati</taxon>
        <taxon>Pseudomonadota</taxon>
        <taxon>Gammaproteobacteria</taxon>
        <taxon>Oceanospirillales</taxon>
        <taxon>Oceanospirillaceae</taxon>
        <taxon>Marinomonas</taxon>
    </lineage>
</organism>
<evidence type="ECO:0000256" key="4">
    <source>
        <dbReference type="ARBA" id="ARBA00022764"/>
    </source>
</evidence>
<evidence type="ECO:0000256" key="1">
    <source>
        <dbReference type="ARBA" id="ARBA00004418"/>
    </source>
</evidence>
<reference evidence="8 9" key="1">
    <citation type="submission" date="2018-06" db="EMBL/GenBank/DDBJ databases">
        <title>Genomic Encyclopedia of Type Strains, Phase III (KMG-III): the genomes of soil and plant-associated and newly described type strains.</title>
        <authorList>
            <person name="Whitman W."/>
        </authorList>
    </citation>
    <scope>NUCLEOTIDE SEQUENCE [LARGE SCALE GENOMIC DNA]</scope>
    <source>
        <strain evidence="8 9">CECT 7730</strain>
    </source>
</reference>
<dbReference type="EMBL" id="QKLW01000006">
    <property type="protein sequence ID" value="PYF80431.1"/>
    <property type="molecule type" value="Genomic_DNA"/>
</dbReference>
<comment type="similarity">
    <text evidence="5">Belongs to the bacterial solute-binding protein PotD/PotF family.</text>
</comment>
<evidence type="ECO:0000256" key="7">
    <source>
        <dbReference type="SAM" id="SignalP"/>
    </source>
</evidence>
<dbReference type="RefSeq" id="WP_281270072.1">
    <property type="nucleotide sequence ID" value="NZ_QKLW01000006.1"/>
</dbReference>
<keyword evidence="9" id="KW-1185">Reference proteome</keyword>
<dbReference type="SUPFAM" id="SSF53850">
    <property type="entry name" value="Periplasmic binding protein-like II"/>
    <property type="match status" value="1"/>
</dbReference>
<dbReference type="InterPro" id="IPR006059">
    <property type="entry name" value="SBP"/>
</dbReference>
<evidence type="ECO:0000256" key="5">
    <source>
        <dbReference type="PIRNR" id="PIRNR019574"/>
    </source>
</evidence>
<dbReference type="Gene3D" id="3.40.190.10">
    <property type="entry name" value="Periplasmic binding protein-like II"/>
    <property type="match status" value="2"/>
</dbReference>
<keyword evidence="2 5" id="KW-0813">Transport</keyword>
<keyword evidence="3 7" id="KW-0732">Signal</keyword>
<dbReference type="GO" id="GO:0019808">
    <property type="term" value="F:polyamine binding"/>
    <property type="evidence" value="ECO:0007669"/>
    <property type="project" value="InterPro"/>
</dbReference>
<proteinExistence type="inferred from homology"/>
<gene>
    <name evidence="8" type="ORF">DFP75_10672</name>
</gene>